<dbReference type="Proteomes" id="UP001175226">
    <property type="component" value="Unassembled WGS sequence"/>
</dbReference>
<name>A0AA39IXU3_9AGAR</name>
<gene>
    <name evidence="1" type="ORF">EV421DRAFT_1743389</name>
</gene>
<keyword evidence="2" id="KW-1185">Reference proteome</keyword>
<accession>A0AA39IXU3</accession>
<sequence length="352" mass="39422">MDGDVFWGRGVGGIRVVILDDDVDSSSGSVGDVGGIIRKRGSWCRGSNGTGRGWESGMGNQYLETSSLCEYELLWDPGLGRWGERGFLEHWRALALRFWAPRFHVECALLLYGFCVGEDIVKREGGGGFWGIGYLWICKSCSSSLRYRRTRSAVRSTRRQAPPIAEGIVMVNSSGFMGLPSLRQWRLKRKRGSLELIVRPRLTRDLINSIGANRGIGKCGYAVSIRIRSLGLKQLGTELNWSDDSYERLVLKSSHPLNTETCGKDFPQAYVKRYPLESYVDHWPLAQITHRLCKKKAEKVHTNAAKRMVTAIQEAVSSRPIPQMITVKKKTVNIAQEPTTSSSIPRRAMSVK</sequence>
<dbReference type="EMBL" id="JAUEPT010000122">
    <property type="protein sequence ID" value="KAK0431139.1"/>
    <property type="molecule type" value="Genomic_DNA"/>
</dbReference>
<proteinExistence type="predicted"/>
<protein>
    <submittedName>
        <fullName evidence="1">Uncharacterized protein</fullName>
    </submittedName>
</protein>
<evidence type="ECO:0000313" key="1">
    <source>
        <dbReference type="EMBL" id="KAK0431139.1"/>
    </source>
</evidence>
<organism evidence="1 2">
    <name type="scientific">Armillaria borealis</name>
    <dbReference type="NCBI Taxonomy" id="47425"/>
    <lineage>
        <taxon>Eukaryota</taxon>
        <taxon>Fungi</taxon>
        <taxon>Dikarya</taxon>
        <taxon>Basidiomycota</taxon>
        <taxon>Agaricomycotina</taxon>
        <taxon>Agaricomycetes</taxon>
        <taxon>Agaricomycetidae</taxon>
        <taxon>Agaricales</taxon>
        <taxon>Marasmiineae</taxon>
        <taxon>Physalacriaceae</taxon>
        <taxon>Armillaria</taxon>
    </lineage>
</organism>
<evidence type="ECO:0000313" key="2">
    <source>
        <dbReference type="Proteomes" id="UP001175226"/>
    </source>
</evidence>
<comment type="caution">
    <text evidence="1">The sequence shown here is derived from an EMBL/GenBank/DDBJ whole genome shotgun (WGS) entry which is preliminary data.</text>
</comment>
<dbReference type="AlphaFoldDB" id="A0AA39IXU3"/>
<reference evidence="1" key="1">
    <citation type="submission" date="2023-06" db="EMBL/GenBank/DDBJ databases">
        <authorList>
            <consortium name="Lawrence Berkeley National Laboratory"/>
            <person name="Ahrendt S."/>
            <person name="Sahu N."/>
            <person name="Indic B."/>
            <person name="Wong-Bajracharya J."/>
            <person name="Merenyi Z."/>
            <person name="Ke H.-M."/>
            <person name="Monk M."/>
            <person name="Kocsube S."/>
            <person name="Drula E."/>
            <person name="Lipzen A."/>
            <person name="Balint B."/>
            <person name="Henrissat B."/>
            <person name="Andreopoulos B."/>
            <person name="Martin F.M."/>
            <person name="Harder C.B."/>
            <person name="Rigling D."/>
            <person name="Ford K.L."/>
            <person name="Foster G.D."/>
            <person name="Pangilinan J."/>
            <person name="Papanicolaou A."/>
            <person name="Barry K."/>
            <person name="LaButti K."/>
            <person name="Viragh M."/>
            <person name="Koriabine M."/>
            <person name="Yan M."/>
            <person name="Riley R."/>
            <person name="Champramary S."/>
            <person name="Plett K.L."/>
            <person name="Tsai I.J."/>
            <person name="Slot J."/>
            <person name="Sipos G."/>
            <person name="Plett J."/>
            <person name="Nagy L.G."/>
            <person name="Grigoriev I.V."/>
        </authorList>
    </citation>
    <scope>NUCLEOTIDE SEQUENCE</scope>
    <source>
        <strain evidence="1">FPL87.14</strain>
    </source>
</reference>